<dbReference type="EMBL" id="FZOC01000002">
    <property type="protein sequence ID" value="SNR76065.1"/>
    <property type="molecule type" value="Genomic_DNA"/>
</dbReference>
<keyword evidence="4" id="KW-1185">Reference proteome</keyword>
<dbReference type="AlphaFoldDB" id="A0A238YY71"/>
<dbReference type="Proteomes" id="UP000198324">
    <property type="component" value="Unassembled WGS sequence"/>
</dbReference>
<evidence type="ECO:0000313" key="4">
    <source>
        <dbReference type="Proteomes" id="UP000198324"/>
    </source>
</evidence>
<name>A0A238YY71_9BACT</name>
<reference evidence="3 4" key="1">
    <citation type="submission" date="2017-06" db="EMBL/GenBank/DDBJ databases">
        <authorList>
            <person name="Kim H.J."/>
            <person name="Triplett B.A."/>
        </authorList>
    </citation>
    <scope>NUCLEOTIDE SEQUENCE [LARGE SCALE GENOMIC DNA]</scope>
    <source>
        <strain evidence="3 4">DSM 13116</strain>
    </source>
</reference>
<evidence type="ECO:0000313" key="3">
    <source>
        <dbReference type="EMBL" id="SNR76065.1"/>
    </source>
</evidence>
<evidence type="ECO:0000256" key="1">
    <source>
        <dbReference type="SAM" id="MobiDB-lite"/>
    </source>
</evidence>
<gene>
    <name evidence="3" type="ORF">SAMN04488503_1093</name>
</gene>
<feature type="transmembrane region" description="Helical" evidence="2">
    <location>
        <begin position="37"/>
        <end position="56"/>
    </location>
</feature>
<evidence type="ECO:0000256" key="2">
    <source>
        <dbReference type="SAM" id="Phobius"/>
    </source>
</evidence>
<dbReference type="RefSeq" id="WP_235641512.1">
    <property type="nucleotide sequence ID" value="NZ_FZOC01000002.1"/>
</dbReference>
<keyword evidence="2" id="KW-0472">Membrane</keyword>
<accession>A0A238YY71</accession>
<keyword evidence="2" id="KW-0812">Transmembrane</keyword>
<protein>
    <submittedName>
        <fullName evidence="3">Uncharacterized protein</fullName>
    </submittedName>
</protein>
<feature type="compositionally biased region" description="Basic and acidic residues" evidence="1">
    <location>
        <begin position="9"/>
        <end position="26"/>
    </location>
</feature>
<sequence>MGKQAKRVRREEAVQKPHDEDAHLTPEDRRFASTLNYLARGIVIGGSLAVMIGWLLPEANMGRMLGLGLLCGCLAGITMKNINDRKRGR</sequence>
<feature type="transmembrane region" description="Helical" evidence="2">
    <location>
        <begin position="62"/>
        <end position="79"/>
    </location>
</feature>
<proteinExistence type="predicted"/>
<feature type="region of interest" description="Disordered" evidence="1">
    <location>
        <begin position="1"/>
        <end position="26"/>
    </location>
</feature>
<organism evidence="3 4">
    <name type="scientific">Humidesulfovibrio mexicanus</name>
    <dbReference type="NCBI Taxonomy" id="147047"/>
    <lineage>
        <taxon>Bacteria</taxon>
        <taxon>Pseudomonadati</taxon>
        <taxon>Thermodesulfobacteriota</taxon>
        <taxon>Desulfovibrionia</taxon>
        <taxon>Desulfovibrionales</taxon>
        <taxon>Desulfovibrionaceae</taxon>
        <taxon>Humidesulfovibrio</taxon>
    </lineage>
</organism>
<keyword evidence="2" id="KW-1133">Transmembrane helix</keyword>